<name>G9YFV8_9FIRM</name>
<dbReference type="AlphaFoldDB" id="G9YFV8"/>
<protein>
    <recommendedName>
        <fullName evidence="3">Porin</fullName>
    </recommendedName>
</protein>
<dbReference type="eggNOG" id="COG4771">
    <property type="taxonomic scope" value="Bacteria"/>
</dbReference>
<dbReference type="HOGENOM" id="CLU_157743_0_0_9"/>
<dbReference type="STRING" id="861450.HMPREF0080_00521"/>
<proteinExistence type="predicted"/>
<dbReference type="Proteomes" id="UP000005481">
    <property type="component" value="Unassembled WGS sequence"/>
</dbReference>
<reference evidence="1 2" key="1">
    <citation type="submission" date="2011-08" db="EMBL/GenBank/DDBJ databases">
        <authorList>
            <person name="Weinstock G."/>
            <person name="Sodergren E."/>
            <person name="Clifton S."/>
            <person name="Fulton L."/>
            <person name="Fulton B."/>
            <person name="Courtney L."/>
            <person name="Fronick C."/>
            <person name="Harrison M."/>
            <person name="Strong C."/>
            <person name="Farmer C."/>
            <person name="Delahaunty K."/>
            <person name="Markovic C."/>
            <person name="Hall O."/>
            <person name="Minx P."/>
            <person name="Tomlinson C."/>
            <person name="Mitreva M."/>
            <person name="Hou S."/>
            <person name="Chen J."/>
            <person name="Wollam A."/>
            <person name="Pepin K.H."/>
            <person name="Johnson M."/>
            <person name="Bhonagiri V."/>
            <person name="Zhang X."/>
            <person name="Suruliraj S."/>
            <person name="Warren W."/>
            <person name="Chinwalla A."/>
            <person name="Mardis E.R."/>
            <person name="Wilson R.K."/>
        </authorList>
    </citation>
    <scope>NUCLEOTIDE SEQUENCE [LARGE SCALE GENOMIC DNA]</scope>
    <source>
        <strain evidence="1 2">F0357</strain>
    </source>
</reference>
<gene>
    <name evidence="1" type="ORF">HMPREF0080_00521</name>
</gene>
<comment type="caution">
    <text evidence="1">The sequence shown here is derived from an EMBL/GenBank/DDBJ whole genome shotgun (WGS) entry which is preliminary data.</text>
</comment>
<organism evidence="1 2">
    <name type="scientific">Anaeroglobus geminatus F0357</name>
    <dbReference type="NCBI Taxonomy" id="861450"/>
    <lineage>
        <taxon>Bacteria</taxon>
        <taxon>Bacillati</taxon>
        <taxon>Bacillota</taxon>
        <taxon>Negativicutes</taxon>
        <taxon>Veillonellales</taxon>
        <taxon>Veillonellaceae</taxon>
        <taxon>Anaeroglobus</taxon>
    </lineage>
</organism>
<evidence type="ECO:0008006" key="3">
    <source>
        <dbReference type="Google" id="ProtNLM"/>
    </source>
</evidence>
<sequence>MNGHTVYEHERGTADFTLLGHQDGGTPHFWALRFDIGRSDTDVPGSWNAFADYKYFQHGSFFGGTGAEGVPDRYLDGIRSFTVGAGYVPAKNFLVEAFYTFDAKGINKRDTLYGPENFKLGNYTRIQATYKF</sequence>
<evidence type="ECO:0000313" key="2">
    <source>
        <dbReference type="Proteomes" id="UP000005481"/>
    </source>
</evidence>
<evidence type="ECO:0000313" key="1">
    <source>
        <dbReference type="EMBL" id="EHM42649.1"/>
    </source>
</evidence>
<keyword evidence="2" id="KW-1185">Reference proteome</keyword>
<dbReference type="PATRIC" id="fig|861450.3.peg.498"/>
<dbReference type="EMBL" id="AGCJ01000016">
    <property type="protein sequence ID" value="EHM42649.1"/>
    <property type="molecule type" value="Genomic_DNA"/>
</dbReference>
<accession>G9YFV8</accession>